<reference evidence="1 2" key="1">
    <citation type="submission" date="2017-01" db="EMBL/GenBank/DDBJ databases">
        <authorList>
            <person name="Varghese N."/>
            <person name="Submissions S."/>
        </authorList>
    </citation>
    <scope>NUCLEOTIDE SEQUENCE [LARGE SCALE GENOMIC DNA]</scope>
    <source>
        <strain evidence="1 2">ATCC 23464</strain>
    </source>
</reference>
<keyword evidence="2" id="KW-1185">Reference proteome</keyword>
<sequence length="40" mass="4603">MLNHIFLAETDTVLIRTEKPFLLDEFYSARIGGIPDESCF</sequence>
<accession>A0ABY1K122</accession>
<protein>
    <submittedName>
        <fullName evidence="1">Uncharacterized protein</fullName>
    </submittedName>
</protein>
<dbReference type="EMBL" id="FTNK01000007">
    <property type="protein sequence ID" value="SIR09975.1"/>
    <property type="molecule type" value="Genomic_DNA"/>
</dbReference>
<proteinExistence type="predicted"/>
<dbReference type="Proteomes" id="UP000186666">
    <property type="component" value="Unassembled WGS sequence"/>
</dbReference>
<organism evidence="1 2">
    <name type="scientific">Paenibacillus macquariensis</name>
    <dbReference type="NCBI Taxonomy" id="948756"/>
    <lineage>
        <taxon>Bacteria</taxon>
        <taxon>Bacillati</taxon>
        <taxon>Bacillota</taxon>
        <taxon>Bacilli</taxon>
        <taxon>Bacillales</taxon>
        <taxon>Paenibacillaceae</taxon>
        <taxon>Paenibacillus</taxon>
    </lineage>
</organism>
<comment type="caution">
    <text evidence="1">The sequence shown here is derived from an EMBL/GenBank/DDBJ whole genome shotgun (WGS) entry which is preliminary data.</text>
</comment>
<name>A0ABY1K122_9BACL</name>
<evidence type="ECO:0000313" key="2">
    <source>
        <dbReference type="Proteomes" id="UP000186666"/>
    </source>
</evidence>
<gene>
    <name evidence="1" type="ORF">SAMN05421578_1073</name>
</gene>
<evidence type="ECO:0000313" key="1">
    <source>
        <dbReference type="EMBL" id="SIR09975.1"/>
    </source>
</evidence>